<keyword evidence="1" id="KW-0479">Metal-binding</keyword>
<evidence type="ECO:0000256" key="2">
    <source>
        <dbReference type="ARBA" id="ARBA00022833"/>
    </source>
</evidence>
<name>A0A1Y1IRN6_KLENI</name>
<feature type="compositionally biased region" description="Basic and acidic residues" evidence="7">
    <location>
        <begin position="17"/>
        <end position="27"/>
    </location>
</feature>
<evidence type="ECO:0000313" key="10">
    <source>
        <dbReference type="Proteomes" id="UP000054558"/>
    </source>
</evidence>
<keyword evidence="5" id="KW-0804">Transcription</keyword>
<protein>
    <submittedName>
        <fullName evidence="9">Dof zinc finger protein</fullName>
    </submittedName>
</protein>
<evidence type="ECO:0000256" key="4">
    <source>
        <dbReference type="ARBA" id="ARBA00023125"/>
    </source>
</evidence>
<evidence type="ECO:0000256" key="7">
    <source>
        <dbReference type="SAM" id="MobiDB-lite"/>
    </source>
</evidence>
<keyword evidence="3" id="KW-0805">Transcription regulation</keyword>
<feature type="compositionally biased region" description="Polar residues" evidence="7">
    <location>
        <begin position="329"/>
        <end position="352"/>
    </location>
</feature>
<gene>
    <name evidence="9" type="ORF">KFL_007620030</name>
</gene>
<feature type="region of interest" description="Disordered" evidence="7">
    <location>
        <begin position="1"/>
        <end position="224"/>
    </location>
</feature>
<evidence type="ECO:0000259" key="8">
    <source>
        <dbReference type="PROSITE" id="PS50884"/>
    </source>
</evidence>
<reference evidence="9 10" key="1">
    <citation type="journal article" date="2014" name="Nat. Commun.">
        <title>Klebsormidium flaccidum genome reveals primary factors for plant terrestrial adaptation.</title>
        <authorList>
            <person name="Hori K."/>
            <person name="Maruyama F."/>
            <person name="Fujisawa T."/>
            <person name="Togashi T."/>
            <person name="Yamamoto N."/>
            <person name="Seo M."/>
            <person name="Sato S."/>
            <person name="Yamada T."/>
            <person name="Mori H."/>
            <person name="Tajima N."/>
            <person name="Moriyama T."/>
            <person name="Ikeuchi M."/>
            <person name="Watanabe M."/>
            <person name="Wada H."/>
            <person name="Kobayashi K."/>
            <person name="Saito M."/>
            <person name="Masuda T."/>
            <person name="Sasaki-Sekimoto Y."/>
            <person name="Mashiguchi K."/>
            <person name="Awai K."/>
            <person name="Shimojima M."/>
            <person name="Masuda S."/>
            <person name="Iwai M."/>
            <person name="Nobusawa T."/>
            <person name="Narise T."/>
            <person name="Kondo S."/>
            <person name="Saito H."/>
            <person name="Sato R."/>
            <person name="Murakawa M."/>
            <person name="Ihara Y."/>
            <person name="Oshima-Yamada Y."/>
            <person name="Ohtaka K."/>
            <person name="Satoh M."/>
            <person name="Sonobe K."/>
            <person name="Ishii M."/>
            <person name="Ohtani R."/>
            <person name="Kanamori-Sato M."/>
            <person name="Honoki R."/>
            <person name="Miyazaki D."/>
            <person name="Mochizuki H."/>
            <person name="Umetsu J."/>
            <person name="Higashi K."/>
            <person name="Shibata D."/>
            <person name="Kamiya Y."/>
            <person name="Sato N."/>
            <person name="Nakamura Y."/>
            <person name="Tabata S."/>
            <person name="Ida S."/>
            <person name="Kurokawa K."/>
            <person name="Ohta H."/>
        </authorList>
    </citation>
    <scope>NUCLEOTIDE SEQUENCE [LARGE SCALE GENOMIC DNA]</scope>
    <source>
        <strain evidence="9 10">NIES-2285</strain>
    </source>
</reference>
<keyword evidence="6" id="KW-0539">Nucleus</keyword>
<dbReference type="PROSITE" id="PS50884">
    <property type="entry name" value="ZF_DOF_2"/>
    <property type="match status" value="1"/>
</dbReference>
<evidence type="ECO:0000313" key="9">
    <source>
        <dbReference type="EMBL" id="GAQ91307.1"/>
    </source>
</evidence>
<evidence type="ECO:0000256" key="5">
    <source>
        <dbReference type="ARBA" id="ARBA00023163"/>
    </source>
</evidence>
<evidence type="ECO:0000256" key="1">
    <source>
        <dbReference type="ARBA" id="ARBA00022723"/>
    </source>
</evidence>
<dbReference type="GO" id="GO:0046872">
    <property type="term" value="F:metal ion binding"/>
    <property type="evidence" value="ECO:0007669"/>
    <property type="project" value="UniProtKB-KW"/>
</dbReference>
<dbReference type="GO" id="GO:0003677">
    <property type="term" value="F:DNA binding"/>
    <property type="evidence" value="ECO:0000318"/>
    <property type="project" value="GO_Central"/>
</dbReference>
<feature type="domain" description="Dof-type" evidence="8">
    <location>
        <begin position="223"/>
        <end position="277"/>
    </location>
</feature>
<dbReference type="InterPro" id="IPR003851">
    <property type="entry name" value="Znf_Dof"/>
</dbReference>
<accession>A0A1Y1IRN6</accession>
<feature type="region of interest" description="Disordered" evidence="7">
    <location>
        <begin position="268"/>
        <end position="426"/>
    </location>
</feature>
<dbReference type="InterPro" id="IPR045174">
    <property type="entry name" value="Dof"/>
</dbReference>
<dbReference type="PANTHER" id="PTHR31089:SF1">
    <property type="entry name" value="CYCLIC DOF FACTOR 3"/>
    <property type="match status" value="1"/>
</dbReference>
<dbReference type="OrthoDB" id="1927254at2759"/>
<keyword evidence="2" id="KW-0862">Zinc</keyword>
<dbReference type="STRING" id="105231.A0A1Y1IRN6"/>
<feature type="region of interest" description="Disordered" evidence="7">
    <location>
        <begin position="661"/>
        <end position="689"/>
    </location>
</feature>
<feature type="compositionally biased region" description="Basic and acidic residues" evidence="7">
    <location>
        <begin position="616"/>
        <end position="628"/>
    </location>
</feature>
<keyword evidence="4" id="KW-0238">DNA-binding</keyword>
<keyword evidence="10" id="KW-1185">Reference proteome</keyword>
<feature type="compositionally biased region" description="Low complexity" evidence="7">
    <location>
        <begin position="150"/>
        <end position="163"/>
    </location>
</feature>
<dbReference type="EMBL" id="DF237711">
    <property type="protein sequence ID" value="GAQ91307.1"/>
    <property type="molecule type" value="Genomic_DNA"/>
</dbReference>
<feature type="compositionally biased region" description="Polar residues" evidence="7">
    <location>
        <begin position="63"/>
        <end position="82"/>
    </location>
</feature>
<dbReference type="GO" id="GO:0003700">
    <property type="term" value="F:DNA-binding transcription factor activity"/>
    <property type="evidence" value="ECO:0000318"/>
    <property type="project" value="GO_Central"/>
</dbReference>
<feature type="compositionally biased region" description="Low complexity" evidence="7">
    <location>
        <begin position="111"/>
        <end position="132"/>
    </location>
</feature>
<organism evidence="9 10">
    <name type="scientific">Klebsormidium nitens</name>
    <name type="common">Green alga</name>
    <name type="synonym">Ulothrix nitens</name>
    <dbReference type="NCBI Taxonomy" id="105231"/>
    <lineage>
        <taxon>Eukaryota</taxon>
        <taxon>Viridiplantae</taxon>
        <taxon>Streptophyta</taxon>
        <taxon>Klebsormidiophyceae</taxon>
        <taxon>Klebsormidiales</taxon>
        <taxon>Klebsormidiaceae</taxon>
        <taxon>Klebsormidium</taxon>
    </lineage>
</organism>
<dbReference type="Proteomes" id="UP000054558">
    <property type="component" value="Unassembled WGS sequence"/>
</dbReference>
<evidence type="ECO:0000256" key="6">
    <source>
        <dbReference type="ARBA" id="ARBA00023242"/>
    </source>
</evidence>
<evidence type="ECO:0000256" key="3">
    <source>
        <dbReference type="ARBA" id="ARBA00023015"/>
    </source>
</evidence>
<dbReference type="AlphaFoldDB" id="A0A1Y1IRN6"/>
<dbReference type="Pfam" id="PF02701">
    <property type="entry name" value="Zn_ribbon_Dof"/>
    <property type="match status" value="1"/>
</dbReference>
<dbReference type="PROSITE" id="PS01361">
    <property type="entry name" value="ZF_DOF_1"/>
    <property type="match status" value="1"/>
</dbReference>
<feature type="region of interest" description="Disordered" evidence="7">
    <location>
        <begin position="600"/>
        <end position="630"/>
    </location>
</feature>
<feature type="compositionally biased region" description="Basic residues" evidence="7">
    <location>
        <begin position="271"/>
        <end position="280"/>
    </location>
</feature>
<sequence length="689" mass="71055">MTSGLGRNPRENGSPGKEQEQGSEHVSHAAAVATISMDPTAAEATDDGTGEDQRHQTGAVDGPSSSSDNNRIVAEPQQSGQKGSIHAADRVRGGDAGVSTLKDQEGDNSRNASGELGSSSGSNSLDDGNCSNTAEGGKEQQDGSSKQAEKQPPLQGQKLQQAPGPSPKSLGCGSENRQKGGKGGGNTKGGEEEEKEVQGKEEQGAGDQEEGGRPVLKKPDKLEPCPRCDSYDTKFCYYNNYNIKQPRHFCKNCQRYWTAGGTLRNVPVGAGRRKNKHKSIQRLGPGSGSDSELVIPSSSGGEDYLVRSGSLRSSNPSLNATTFKPPASQGFQGRFVTSSNPPLYDSGTNDKSGVTHKRDGTSADEMQSGDQFRGPHYGGAAEAGPEADPRRAKRVKRNPPPETGVPVGRFGRGFRENSECMSSQADNRDGGAFVADAMMSPESAKNAQWPARAGEAFGGPVTGWNQGAAVPATPTGGAWAPGNTAPWGGMWNQPWPYQMPMGQRGTEAGGDDEPGGAQVMATPGANYGASPQGANWGMVDNSSFGGGANWGASPVNAANAAAAWANANVWAGLAAAGNAWGPPWAAWSVFGAGPAAAAAGMAPSPQPAPGGGMGKHRQEGGGEGETRADGVWVPKIVRTEPVRGSAPLQWQQQLGGGGDAGYLGLMKNGEMADSPGGQEDGVPTPLNLL</sequence>
<dbReference type="PANTHER" id="PTHR31089">
    <property type="entry name" value="CYCLIC DOF FACTOR 2"/>
    <property type="match status" value="1"/>
</dbReference>
<feature type="compositionally biased region" description="Polar residues" evidence="7">
    <location>
        <begin position="310"/>
        <end position="322"/>
    </location>
</feature>
<proteinExistence type="predicted"/>